<accession>A0A4V1QSR2</accession>
<keyword evidence="2" id="KW-0012">Acyltransferase</keyword>
<dbReference type="InterPro" id="IPR050832">
    <property type="entry name" value="Bact_Acetyltransf"/>
</dbReference>
<keyword evidence="5" id="KW-1185">Reference proteome</keyword>
<organism evidence="4 5">
    <name type="scientific">Agromyces fucosus</name>
    <dbReference type="NCBI Taxonomy" id="41985"/>
    <lineage>
        <taxon>Bacteria</taxon>
        <taxon>Bacillati</taxon>
        <taxon>Actinomycetota</taxon>
        <taxon>Actinomycetes</taxon>
        <taxon>Micrococcales</taxon>
        <taxon>Microbacteriaceae</taxon>
        <taxon>Agromyces</taxon>
    </lineage>
</organism>
<dbReference type="OrthoDB" id="5243635at2"/>
<dbReference type="GO" id="GO:0016747">
    <property type="term" value="F:acyltransferase activity, transferring groups other than amino-acyl groups"/>
    <property type="evidence" value="ECO:0007669"/>
    <property type="project" value="InterPro"/>
</dbReference>
<dbReference type="Pfam" id="PF13508">
    <property type="entry name" value="Acetyltransf_7"/>
    <property type="match status" value="1"/>
</dbReference>
<dbReference type="Proteomes" id="UP000292935">
    <property type="component" value="Unassembled WGS sequence"/>
</dbReference>
<dbReference type="AlphaFoldDB" id="A0A4V1QSR2"/>
<feature type="domain" description="N-acetyltransferase" evidence="3">
    <location>
        <begin position="30"/>
        <end position="198"/>
    </location>
</feature>
<dbReference type="PANTHER" id="PTHR43877">
    <property type="entry name" value="AMINOALKYLPHOSPHONATE N-ACETYLTRANSFERASE-RELATED-RELATED"/>
    <property type="match status" value="1"/>
</dbReference>
<evidence type="ECO:0000259" key="3">
    <source>
        <dbReference type="PROSITE" id="PS51186"/>
    </source>
</evidence>
<dbReference type="SUPFAM" id="SSF55729">
    <property type="entry name" value="Acyl-CoA N-acyltransferases (Nat)"/>
    <property type="match status" value="1"/>
</dbReference>
<reference evidence="4 5" key="1">
    <citation type="submission" date="2019-01" db="EMBL/GenBank/DDBJ databases">
        <authorList>
            <person name="Li J."/>
        </authorList>
    </citation>
    <scope>NUCLEOTIDE SEQUENCE [LARGE SCALE GENOMIC DNA]</scope>
    <source>
        <strain evidence="4 5">CCUG 35506</strain>
    </source>
</reference>
<evidence type="ECO:0000313" key="4">
    <source>
        <dbReference type="EMBL" id="RXZ49283.1"/>
    </source>
</evidence>
<evidence type="ECO:0000313" key="5">
    <source>
        <dbReference type="Proteomes" id="UP000292935"/>
    </source>
</evidence>
<keyword evidence="1 4" id="KW-0808">Transferase</keyword>
<comment type="caution">
    <text evidence="4">The sequence shown here is derived from an EMBL/GenBank/DDBJ whole genome shotgun (WGS) entry which is preliminary data.</text>
</comment>
<evidence type="ECO:0000256" key="1">
    <source>
        <dbReference type="ARBA" id="ARBA00022679"/>
    </source>
</evidence>
<dbReference type="Gene3D" id="3.40.630.30">
    <property type="match status" value="1"/>
</dbReference>
<protein>
    <submittedName>
        <fullName evidence="4">GNAT family N-acetyltransferase</fullName>
    </submittedName>
</protein>
<gene>
    <name evidence="4" type="ORF">ESP57_10190</name>
</gene>
<dbReference type="CDD" id="cd04301">
    <property type="entry name" value="NAT_SF"/>
    <property type="match status" value="1"/>
</dbReference>
<evidence type="ECO:0000256" key="2">
    <source>
        <dbReference type="ARBA" id="ARBA00023315"/>
    </source>
</evidence>
<dbReference type="EMBL" id="SDPO01000002">
    <property type="protein sequence ID" value="RXZ49283.1"/>
    <property type="molecule type" value="Genomic_DNA"/>
</dbReference>
<dbReference type="InterPro" id="IPR016181">
    <property type="entry name" value="Acyl_CoA_acyltransferase"/>
</dbReference>
<sequence>MLRTVRRTLQAVGRMLLRPPTPYPRRMHHTSIRPAVIADAPGIARVHWDSHQTTYVEPGRVARERVEAWTMADRIARWTANLAISNDVYPAPEGFHRMAIWVAVVDGRIVGWANTSAGRDADGPRDLELEGLYVLDAHHGTGVGQALLDAAIGDRPAYLWALADNPRAHGFYRRNGFVADGTRKFDDLWQITEVRFVR</sequence>
<name>A0A4V1QSR2_9MICO</name>
<dbReference type="PROSITE" id="PS51186">
    <property type="entry name" value="GNAT"/>
    <property type="match status" value="1"/>
</dbReference>
<proteinExistence type="predicted"/>
<dbReference type="PANTHER" id="PTHR43877:SF1">
    <property type="entry name" value="ACETYLTRANSFERASE"/>
    <property type="match status" value="1"/>
</dbReference>
<dbReference type="InterPro" id="IPR000182">
    <property type="entry name" value="GNAT_dom"/>
</dbReference>